<dbReference type="Proteomes" id="UP001225906">
    <property type="component" value="Unassembled WGS sequence"/>
</dbReference>
<dbReference type="Gene3D" id="3.30.2310.20">
    <property type="entry name" value="RelE-like"/>
    <property type="match status" value="1"/>
</dbReference>
<proteinExistence type="predicted"/>
<keyword evidence="3" id="KW-1185">Reference proteome</keyword>
<gene>
    <name evidence="2" type="ORF">Q9291_02490</name>
</gene>
<dbReference type="RefSeq" id="WP_306388412.1">
    <property type="nucleotide sequence ID" value="NZ_JAVCAP010000002.1"/>
</dbReference>
<evidence type="ECO:0000313" key="3">
    <source>
        <dbReference type="Proteomes" id="UP001225906"/>
    </source>
</evidence>
<evidence type="ECO:0000256" key="1">
    <source>
        <dbReference type="ARBA" id="ARBA00022649"/>
    </source>
</evidence>
<protein>
    <submittedName>
        <fullName evidence="2">Type II toxin-antitoxin system RelE/ParE family toxin</fullName>
    </submittedName>
</protein>
<sequence>MPAIELAPEVGQDFQRILEHLNAFQVEKPQQRIEQIIHAIDILTHSPLIGRPADSGLRELVIGRRSYGYVALYRYISEIDTVFILAIRSQNEAGFAERD</sequence>
<dbReference type="InterPro" id="IPR035093">
    <property type="entry name" value="RelE/ParE_toxin_dom_sf"/>
</dbReference>
<name>A0ABT9JQE8_9PROT</name>
<comment type="caution">
    <text evidence="2">The sequence shown here is derived from an EMBL/GenBank/DDBJ whole genome shotgun (WGS) entry which is preliminary data.</text>
</comment>
<dbReference type="EMBL" id="JAVCAP010000002">
    <property type="protein sequence ID" value="MDP8566709.1"/>
    <property type="molecule type" value="Genomic_DNA"/>
</dbReference>
<accession>A0ABT9JQE8</accession>
<keyword evidence="1" id="KW-1277">Toxin-antitoxin system</keyword>
<evidence type="ECO:0000313" key="2">
    <source>
        <dbReference type="EMBL" id="MDP8566709.1"/>
    </source>
</evidence>
<reference evidence="3" key="1">
    <citation type="journal article" date="2019" name="Int. J. Syst. Evol. Microbiol.">
        <title>The Global Catalogue of Microorganisms (GCM) 10K type strain sequencing project: providing services to taxonomists for standard genome sequencing and annotation.</title>
        <authorList>
            <consortium name="The Broad Institute Genomics Platform"/>
            <consortium name="The Broad Institute Genome Sequencing Center for Infectious Disease"/>
            <person name="Wu L."/>
            <person name="Ma J."/>
        </authorList>
    </citation>
    <scope>NUCLEOTIDE SEQUENCE [LARGE SCALE GENOMIC DNA]</scope>
    <source>
        <strain evidence="3">VKM B-3159</strain>
    </source>
</reference>
<organism evidence="2 3">
    <name type="scientific">Methylophilus aquaticus</name>
    <dbReference type="NCBI Taxonomy" id="1971610"/>
    <lineage>
        <taxon>Bacteria</taxon>
        <taxon>Pseudomonadati</taxon>
        <taxon>Pseudomonadota</taxon>
        <taxon>Betaproteobacteria</taxon>
        <taxon>Nitrosomonadales</taxon>
        <taxon>Methylophilaceae</taxon>
        <taxon>Methylophilus</taxon>
    </lineage>
</organism>
<dbReference type="Pfam" id="PF05016">
    <property type="entry name" value="ParE_toxin"/>
    <property type="match status" value="1"/>
</dbReference>
<dbReference type="InterPro" id="IPR007712">
    <property type="entry name" value="RelE/ParE_toxin"/>
</dbReference>